<dbReference type="Pfam" id="PF00486">
    <property type="entry name" value="Trans_reg_C"/>
    <property type="match status" value="1"/>
</dbReference>
<evidence type="ECO:0000256" key="6">
    <source>
        <dbReference type="PROSITE-ProRule" id="PRU00169"/>
    </source>
</evidence>
<evidence type="ECO:0000259" key="9">
    <source>
        <dbReference type="PROSITE" id="PS51755"/>
    </source>
</evidence>
<feature type="domain" description="OmpR/PhoB-type" evidence="9">
    <location>
        <begin position="151"/>
        <end position="248"/>
    </location>
</feature>
<dbReference type="SMART" id="SM00448">
    <property type="entry name" value="REC"/>
    <property type="match status" value="1"/>
</dbReference>
<dbReference type="FunFam" id="1.10.10.10:FF:000005">
    <property type="entry name" value="Two-component system response regulator"/>
    <property type="match status" value="1"/>
</dbReference>
<dbReference type="Gene3D" id="3.40.50.2300">
    <property type="match status" value="1"/>
</dbReference>
<dbReference type="InterPro" id="IPR001789">
    <property type="entry name" value="Sig_transdc_resp-reg_receiver"/>
</dbReference>
<dbReference type="Gene3D" id="1.10.10.10">
    <property type="entry name" value="Winged helix-like DNA-binding domain superfamily/Winged helix DNA-binding domain"/>
    <property type="match status" value="1"/>
</dbReference>
<proteinExistence type="predicted"/>
<dbReference type="GO" id="GO:0000976">
    <property type="term" value="F:transcription cis-regulatory region binding"/>
    <property type="evidence" value="ECO:0007669"/>
    <property type="project" value="TreeGrafter"/>
</dbReference>
<keyword evidence="1 6" id="KW-0597">Phosphoprotein</keyword>
<dbReference type="GO" id="GO:0006355">
    <property type="term" value="P:regulation of DNA-templated transcription"/>
    <property type="evidence" value="ECO:0007669"/>
    <property type="project" value="InterPro"/>
</dbReference>
<gene>
    <name evidence="10" type="ORF">NS354_05325</name>
</gene>
<keyword evidence="5" id="KW-0804">Transcription</keyword>
<keyword evidence="4 7" id="KW-0238">DNA-binding</keyword>
<dbReference type="InterPro" id="IPR036388">
    <property type="entry name" value="WH-like_DNA-bd_sf"/>
</dbReference>
<keyword evidence="3" id="KW-0805">Transcription regulation</keyword>
<dbReference type="Pfam" id="PF00072">
    <property type="entry name" value="Response_reg"/>
    <property type="match status" value="1"/>
</dbReference>
<dbReference type="OrthoDB" id="9812490at2"/>
<evidence type="ECO:0000259" key="8">
    <source>
        <dbReference type="PROSITE" id="PS50110"/>
    </source>
</evidence>
<dbReference type="GO" id="GO:0000156">
    <property type="term" value="F:phosphorelay response regulator activity"/>
    <property type="evidence" value="ECO:0007669"/>
    <property type="project" value="TreeGrafter"/>
</dbReference>
<sequence length="250" mass="27508">MSYEHRRIPAPAQHPLHRADGAPIRAVVVDDEESLTEVISMALRYEGWQVRVARDGQEGLATIREFRPDVVVLDVMMPFVDGLSVVSRIRADGLFMPVLLLTAMDAVEDRVMGLAVGGDDYLTKPFSLDELVARLRALIRRSNLALAVVGDAALSVGDLVLDEATFECSRGGEHISLTATELRLLAFLMRNAGQVLSKAHILAEVWETGFDERTSIVELYISYLRKKIDALGPAMIHTIHGVGYTLRSAS</sequence>
<evidence type="ECO:0000313" key="10">
    <source>
        <dbReference type="EMBL" id="KTR86347.1"/>
    </source>
</evidence>
<evidence type="ECO:0000256" key="7">
    <source>
        <dbReference type="PROSITE-ProRule" id="PRU01091"/>
    </source>
</evidence>
<dbReference type="SUPFAM" id="SSF52172">
    <property type="entry name" value="CheY-like"/>
    <property type="match status" value="1"/>
</dbReference>
<name>A0A147EPM8_9MICO</name>
<dbReference type="InterPro" id="IPR001867">
    <property type="entry name" value="OmpR/PhoB-type_DNA-bd"/>
</dbReference>
<keyword evidence="2" id="KW-0902">Two-component regulatory system</keyword>
<dbReference type="InterPro" id="IPR039420">
    <property type="entry name" value="WalR-like"/>
</dbReference>
<dbReference type="PROSITE" id="PS51755">
    <property type="entry name" value="OMPR_PHOB"/>
    <property type="match status" value="1"/>
</dbReference>
<feature type="domain" description="Response regulatory" evidence="8">
    <location>
        <begin position="25"/>
        <end position="139"/>
    </location>
</feature>
<dbReference type="InterPro" id="IPR011006">
    <property type="entry name" value="CheY-like_superfamily"/>
</dbReference>
<dbReference type="SUPFAM" id="SSF46894">
    <property type="entry name" value="C-terminal effector domain of the bipartite response regulators"/>
    <property type="match status" value="1"/>
</dbReference>
<reference evidence="10 11" key="1">
    <citation type="journal article" date="2016" name="Front. Microbiol.">
        <title>Genomic Resource of Rice Seed Associated Bacteria.</title>
        <authorList>
            <person name="Midha S."/>
            <person name="Bansal K."/>
            <person name="Sharma S."/>
            <person name="Kumar N."/>
            <person name="Patil P.P."/>
            <person name="Chaudhry V."/>
            <person name="Patil P.B."/>
        </authorList>
    </citation>
    <scope>NUCLEOTIDE SEQUENCE [LARGE SCALE GENOMIC DNA]</scope>
    <source>
        <strain evidence="10 11">NS354</strain>
    </source>
</reference>
<accession>A0A147EPM8</accession>
<evidence type="ECO:0000256" key="4">
    <source>
        <dbReference type="ARBA" id="ARBA00023125"/>
    </source>
</evidence>
<feature type="modified residue" description="4-aspartylphosphate" evidence="6">
    <location>
        <position position="74"/>
    </location>
</feature>
<dbReference type="Proteomes" id="UP000070810">
    <property type="component" value="Unassembled WGS sequence"/>
</dbReference>
<dbReference type="CDD" id="cd00383">
    <property type="entry name" value="trans_reg_C"/>
    <property type="match status" value="1"/>
</dbReference>
<dbReference type="PROSITE" id="PS50110">
    <property type="entry name" value="RESPONSE_REGULATORY"/>
    <property type="match status" value="1"/>
</dbReference>
<evidence type="ECO:0000313" key="11">
    <source>
        <dbReference type="Proteomes" id="UP000070810"/>
    </source>
</evidence>
<evidence type="ECO:0000256" key="1">
    <source>
        <dbReference type="ARBA" id="ARBA00022553"/>
    </source>
</evidence>
<dbReference type="PATRIC" id="fig|1079994.3.peg.1152"/>
<dbReference type="FunFam" id="3.40.50.2300:FF:000001">
    <property type="entry name" value="DNA-binding response regulator PhoB"/>
    <property type="match status" value="1"/>
</dbReference>
<dbReference type="InterPro" id="IPR016032">
    <property type="entry name" value="Sig_transdc_resp-reg_C-effctor"/>
</dbReference>
<organism evidence="10 11">
    <name type="scientific">Leucobacter chromiiresistens</name>
    <dbReference type="NCBI Taxonomy" id="1079994"/>
    <lineage>
        <taxon>Bacteria</taxon>
        <taxon>Bacillati</taxon>
        <taxon>Actinomycetota</taxon>
        <taxon>Actinomycetes</taxon>
        <taxon>Micrococcales</taxon>
        <taxon>Microbacteriaceae</taxon>
        <taxon>Leucobacter</taxon>
    </lineage>
</organism>
<dbReference type="EMBL" id="LDRK01000024">
    <property type="protein sequence ID" value="KTR86347.1"/>
    <property type="molecule type" value="Genomic_DNA"/>
</dbReference>
<dbReference type="PANTHER" id="PTHR48111">
    <property type="entry name" value="REGULATOR OF RPOS"/>
    <property type="match status" value="1"/>
</dbReference>
<dbReference type="GO" id="GO:0032993">
    <property type="term" value="C:protein-DNA complex"/>
    <property type="evidence" value="ECO:0007669"/>
    <property type="project" value="TreeGrafter"/>
</dbReference>
<protein>
    <submittedName>
        <fullName evidence="10">Transcriptional regulator</fullName>
    </submittedName>
</protein>
<dbReference type="PANTHER" id="PTHR48111:SF28">
    <property type="entry name" value="TRANSCRIPTIONAL REGULATORY PROTEIN TCRX-RELATED"/>
    <property type="match status" value="1"/>
</dbReference>
<dbReference type="RefSeq" id="WP_058593550.1">
    <property type="nucleotide sequence ID" value="NZ_LDRK01000024.1"/>
</dbReference>
<comment type="caution">
    <text evidence="10">The sequence shown here is derived from an EMBL/GenBank/DDBJ whole genome shotgun (WGS) entry which is preliminary data.</text>
</comment>
<dbReference type="GO" id="GO:0005829">
    <property type="term" value="C:cytosol"/>
    <property type="evidence" value="ECO:0007669"/>
    <property type="project" value="TreeGrafter"/>
</dbReference>
<evidence type="ECO:0000256" key="3">
    <source>
        <dbReference type="ARBA" id="ARBA00023015"/>
    </source>
</evidence>
<dbReference type="Gene3D" id="6.10.250.690">
    <property type="match status" value="1"/>
</dbReference>
<dbReference type="AlphaFoldDB" id="A0A147EPM8"/>
<evidence type="ECO:0000256" key="2">
    <source>
        <dbReference type="ARBA" id="ARBA00023012"/>
    </source>
</evidence>
<keyword evidence="11" id="KW-1185">Reference proteome</keyword>
<feature type="DNA-binding region" description="OmpR/PhoB-type" evidence="7">
    <location>
        <begin position="151"/>
        <end position="248"/>
    </location>
</feature>
<dbReference type="SMART" id="SM00862">
    <property type="entry name" value="Trans_reg_C"/>
    <property type="match status" value="1"/>
</dbReference>
<evidence type="ECO:0000256" key="5">
    <source>
        <dbReference type="ARBA" id="ARBA00023163"/>
    </source>
</evidence>